<comment type="caution">
    <text evidence="2">The sequence shown here is derived from an EMBL/GenBank/DDBJ whole genome shotgun (WGS) entry which is preliminary data.</text>
</comment>
<protein>
    <submittedName>
        <fullName evidence="2">Uncharacterized protein</fullName>
    </submittedName>
</protein>
<dbReference type="Proteomes" id="UP000886595">
    <property type="component" value="Unassembled WGS sequence"/>
</dbReference>
<dbReference type="EMBL" id="JAAMPC010000005">
    <property type="protein sequence ID" value="KAG2311813.1"/>
    <property type="molecule type" value="Genomic_DNA"/>
</dbReference>
<reference evidence="2 3" key="1">
    <citation type="submission" date="2020-02" db="EMBL/GenBank/DDBJ databases">
        <authorList>
            <person name="Ma Q."/>
            <person name="Huang Y."/>
            <person name="Song X."/>
            <person name="Pei D."/>
        </authorList>
    </citation>
    <scope>NUCLEOTIDE SEQUENCE [LARGE SCALE GENOMIC DNA]</scope>
    <source>
        <strain evidence="2">Sxm20200214</strain>
        <tissue evidence="2">Leaf</tissue>
    </source>
</reference>
<evidence type="ECO:0000313" key="3">
    <source>
        <dbReference type="Proteomes" id="UP000886595"/>
    </source>
</evidence>
<keyword evidence="3" id="KW-1185">Reference proteome</keyword>
<proteinExistence type="predicted"/>
<sequence length="165" mass="18970">MGLEPKPTRPDQLPTKPRIKKDVHVLRSSPKRKYASLLPHLDRYCFESIIGTRPKPSICGKTQWNHTPSSLKFVLTESLHRNCFEILSRALSHHRIKLQKPLSCLSSSPWLHLWRASSNNSRSHPMKPKLTNSRTQIERSQHQKPVAQISVSLYPPESKPETTDL</sequence>
<evidence type="ECO:0000256" key="1">
    <source>
        <dbReference type="SAM" id="MobiDB-lite"/>
    </source>
</evidence>
<dbReference type="AlphaFoldDB" id="A0A8X8AUG9"/>
<name>A0A8X8AUG9_BRACI</name>
<evidence type="ECO:0000313" key="2">
    <source>
        <dbReference type="EMBL" id="KAG2311813.1"/>
    </source>
</evidence>
<gene>
    <name evidence="2" type="ORF">Bca52824_023370</name>
</gene>
<feature type="region of interest" description="Disordered" evidence="1">
    <location>
        <begin position="118"/>
        <end position="165"/>
    </location>
</feature>
<accession>A0A8X8AUG9</accession>
<organism evidence="2 3">
    <name type="scientific">Brassica carinata</name>
    <name type="common">Ethiopian mustard</name>
    <name type="synonym">Abyssinian cabbage</name>
    <dbReference type="NCBI Taxonomy" id="52824"/>
    <lineage>
        <taxon>Eukaryota</taxon>
        <taxon>Viridiplantae</taxon>
        <taxon>Streptophyta</taxon>
        <taxon>Embryophyta</taxon>
        <taxon>Tracheophyta</taxon>
        <taxon>Spermatophyta</taxon>
        <taxon>Magnoliopsida</taxon>
        <taxon>eudicotyledons</taxon>
        <taxon>Gunneridae</taxon>
        <taxon>Pentapetalae</taxon>
        <taxon>rosids</taxon>
        <taxon>malvids</taxon>
        <taxon>Brassicales</taxon>
        <taxon>Brassicaceae</taxon>
        <taxon>Brassiceae</taxon>
        <taxon>Brassica</taxon>
    </lineage>
</organism>